<evidence type="ECO:0000313" key="2">
    <source>
        <dbReference type="Proteomes" id="UP001165679"/>
    </source>
</evidence>
<dbReference type="Proteomes" id="UP001165679">
    <property type="component" value="Unassembled WGS sequence"/>
</dbReference>
<accession>A0AA41YR11</accession>
<gene>
    <name evidence="1" type="ORF">OL599_22110</name>
</gene>
<organism evidence="1 2">
    <name type="scientific">Limobrevibacterium gyesilva</name>
    <dbReference type="NCBI Taxonomy" id="2991712"/>
    <lineage>
        <taxon>Bacteria</taxon>
        <taxon>Pseudomonadati</taxon>
        <taxon>Pseudomonadota</taxon>
        <taxon>Alphaproteobacteria</taxon>
        <taxon>Acetobacterales</taxon>
        <taxon>Acetobacteraceae</taxon>
        <taxon>Limobrevibacterium</taxon>
    </lineage>
</organism>
<proteinExistence type="predicted"/>
<dbReference type="EMBL" id="JAPDNT010000033">
    <property type="protein sequence ID" value="MCW3477270.1"/>
    <property type="molecule type" value="Genomic_DNA"/>
</dbReference>
<name>A0AA41YR11_9PROT</name>
<reference evidence="1" key="2">
    <citation type="submission" date="2022-10" db="EMBL/GenBank/DDBJ databases">
        <authorList>
            <person name="Trinh H.N."/>
        </authorList>
    </citation>
    <scope>NUCLEOTIDE SEQUENCE</scope>
    <source>
        <strain evidence="1">RN2-1</strain>
    </source>
</reference>
<keyword evidence="2" id="KW-1185">Reference proteome</keyword>
<dbReference type="RefSeq" id="WP_264716205.1">
    <property type="nucleotide sequence ID" value="NZ_JAPDNT010000033.1"/>
</dbReference>
<sequence length="45" mass="4969">MLRCIAAFFAVGRVRLAPELWCRSSILLALRDARAAQGRAAGWHS</sequence>
<comment type="caution">
    <text evidence="1">The sequence shown here is derived from an EMBL/GenBank/DDBJ whole genome shotgun (WGS) entry which is preliminary data.</text>
</comment>
<protein>
    <submittedName>
        <fullName evidence="1">Uncharacterized protein</fullName>
    </submittedName>
</protein>
<reference evidence="1" key="1">
    <citation type="submission" date="2022-09" db="EMBL/GenBank/DDBJ databases">
        <title>Rhodovastum sp. nov. RN2-1 isolated from soil in Seongnam, South Korea.</title>
        <authorList>
            <person name="Le N.T."/>
        </authorList>
    </citation>
    <scope>NUCLEOTIDE SEQUENCE</scope>
    <source>
        <strain evidence="1">RN2-1</strain>
    </source>
</reference>
<dbReference type="AlphaFoldDB" id="A0AA41YR11"/>
<evidence type="ECO:0000313" key="1">
    <source>
        <dbReference type="EMBL" id="MCW3477270.1"/>
    </source>
</evidence>